<protein>
    <recommendedName>
        <fullName evidence="1">Calcium uniporter protein C-terminal domain-containing protein</fullName>
    </recommendedName>
</protein>
<reference evidence="2" key="1">
    <citation type="submission" date="2021-06" db="EMBL/GenBank/DDBJ databases">
        <authorList>
            <person name="Hodson N. C."/>
            <person name="Mongue J. A."/>
            <person name="Jaron S. K."/>
        </authorList>
    </citation>
    <scope>NUCLEOTIDE SEQUENCE</scope>
</reference>
<dbReference type="AlphaFoldDB" id="A0A8J2KT25"/>
<dbReference type="Proteomes" id="UP000708208">
    <property type="component" value="Unassembled WGS sequence"/>
</dbReference>
<keyword evidence="3" id="KW-1185">Reference proteome</keyword>
<evidence type="ECO:0000313" key="2">
    <source>
        <dbReference type="EMBL" id="CAG7823247.1"/>
    </source>
</evidence>
<comment type="caution">
    <text evidence="2">The sequence shown here is derived from an EMBL/GenBank/DDBJ whole genome shotgun (WGS) entry which is preliminary data.</text>
</comment>
<accession>A0A8J2KT25</accession>
<proteinExistence type="predicted"/>
<name>A0A8J2KT25_9HEXA</name>
<gene>
    <name evidence="2" type="ORF">AFUS01_LOCUS33473</name>
</gene>
<dbReference type="Pfam" id="PF04678">
    <property type="entry name" value="MCU"/>
    <property type="match status" value="1"/>
</dbReference>
<feature type="domain" description="Calcium uniporter protein C-terminal" evidence="1">
    <location>
        <begin position="34"/>
        <end position="71"/>
    </location>
</feature>
<sequence length="134" mass="15471">MVQWGADLIIDFSLSPPNFWQPCSITITFDFLSIFDSQEYVLPDVKDRQYLITFHKNAKKLGLDVERYNQLKDQIGTLQNDLNRLRDPLTLRLPLKSGLPKDFDFSKIPGQETSYSAILHKLQAMLKKAQNNPT</sequence>
<dbReference type="InterPro" id="IPR006769">
    <property type="entry name" value="MCU_C"/>
</dbReference>
<organism evidence="2 3">
    <name type="scientific">Allacma fusca</name>
    <dbReference type="NCBI Taxonomy" id="39272"/>
    <lineage>
        <taxon>Eukaryota</taxon>
        <taxon>Metazoa</taxon>
        <taxon>Ecdysozoa</taxon>
        <taxon>Arthropoda</taxon>
        <taxon>Hexapoda</taxon>
        <taxon>Collembola</taxon>
        <taxon>Symphypleona</taxon>
        <taxon>Sminthuridae</taxon>
        <taxon>Allacma</taxon>
    </lineage>
</organism>
<dbReference type="EMBL" id="CAJVCH010528899">
    <property type="protein sequence ID" value="CAG7823247.1"/>
    <property type="molecule type" value="Genomic_DNA"/>
</dbReference>
<dbReference type="OrthoDB" id="278338at2759"/>
<evidence type="ECO:0000313" key="3">
    <source>
        <dbReference type="Proteomes" id="UP000708208"/>
    </source>
</evidence>
<evidence type="ECO:0000259" key="1">
    <source>
        <dbReference type="Pfam" id="PF04678"/>
    </source>
</evidence>